<evidence type="ECO:0000259" key="5">
    <source>
        <dbReference type="Pfam" id="PF00449"/>
    </source>
</evidence>
<comment type="caution">
    <text evidence="6">The sequence shown here is derived from an EMBL/GenBank/DDBJ whole genome shotgun (WGS) entry which is preliminary data.</text>
</comment>
<evidence type="ECO:0000313" key="7">
    <source>
        <dbReference type="Proteomes" id="UP001054945"/>
    </source>
</evidence>
<keyword evidence="7" id="KW-1185">Reference proteome</keyword>
<dbReference type="PANTHER" id="PTHR33569:SF1">
    <property type="entry name" value="UREASE"/>
    <property type="match status" value="1"/>
</dbReference>
<feature type="domain" description="Urease alpha-subunit N-terminal" evidence="5">
    <location>
        <begin position="357"/>
        <end position="446"/>
    </location>
</feature>
<dbReference type="NCBIfam" id="NF009671">
    <property type="entry name" value="PRK13192.1"/>
    <property type="match status" value="1"/>
</dbReference>
<dbReference type="GO" id="GO:0009039">
    <property type="term" value="F:urease activity"/>
    <property type="evidence" value="ECO:0007669"/>
    <property type="project" value="UniProtKB-EC"/>
</dbReference>
<dbReference type="Pfam" id="PF00449">
    <property type="entry name" value="Urease_alpha"/>
    <property type="match status" value="1"/>
</dbReference>
<dbReference type="SUPFAM" id="SSF51278">
    <property type="entry name" value="Urease, beta-subunit"/>
    <property type="match status" value="1"/>
</dbReference>
<dbReference type="InterPro" id="IPR050069">
    <property type="entry name" value="Urease_subunit"/>
</dbReference>
<dbReference type="EMBL" id="BPLR01009329">
    <property type="protein sequence ID" value="GIY31119.1"/>
    <property type="molecule type" value="Genomic_DNA"/>
</dbReference>
<keyword evidence="4" id="KW-0378">Hydrolase</keyword>
<dbReference type="GO" id="GO:0043419">
    <property type="term" value="P:urea catabolic process"/>
    <property type="evidence" value="ECO:0007669"/>
    <property type="project" value="InterPro"/>
</dbReference>
<dbReference type="FunFam" id="3.30.280.10:FF:000001">
    <property type="entry name" value="Urease subunit alpha"/>
    <property type="match status" value="1"/>
</dbReference>
<dbReference type="Proteomes" id="UP001054945">
    <property type="component" value="Unassembled WGS sequence"/>
</dbReference>
<dbReference type="SUPFAM" id="SSF51338">
    <property type="entry name" value="Composite domain of metallo-dependent hydrolases"/>
    <property type="match status" value="1"/>
</dbReference>
<dbReference type="CDD" id="cd00390">
    <property type="entry name" value="Urease_gamma"/>
    <property type="match status" value="1"/>
</dbReference>
<evidence type="ECO:0000256" key="3">
    <source>
        <dbReference type="ARBA" id="ARBA00022723"/>
    </source>
</evidence>
<dbReference type="InterPro" id="IPR002026">
    <property type="entry name" value="Urease_gamma/gamma-beta_su"/>
</dbReference>
<dbReference type="InterPro" id="IPR002019">
    <property type="entry name" value="Urease_beta-like"/>
</dbReference>
<organism evidence="6 7">
    <name type="scientific">Caerostris extrusa</name>
    <name type="common">Bark spider</name>
    <name type="synonym">Caerostris bankana</name>
    <dbReference type="NCBI Taxonomy" id="172846"/>
    <lineage>
        <taxon>Eukaryota</taxon>
        <taxon>Metazoa</taxon>
        <taxon>Ecdysozoa</taxon>
        <taxon>Arthropoda</taxon>
        <taxon>Chelicerata</taxon>
        <taxon>Arachnida</taxon>
        <taxon>Araneae</taxon>
        <taxon>Araneomorphae</taxon>
        <taxon>Entelegynae</taxon>
        <taxon>Araneoidea</taxon>
        <taxon>Araneidae</taxon>
        <taxon>Caerostris</taxon>
    </lineage>
</organism>
<keyword evidence="3" id="KW-0479">Metal-binding</keyword>
<dbReference type="NCBIfam" id="NF009712">
    <property type="entry name" value="PRK13241.1"/>
    <property type="match status" value="1"/>
</dbReference>
<evidence type="ECO:0000313" key="6">
    <source>
        <dbReference type="EMBL" id="GIY31119.1"/>
    </source>
</evidence>
<name>A0AAV4SDU5_CAEEX</name>
<comment type="pathway">
    <text evidence="1">Nitrogen metabolism; urea degradation; CO(2) and NH(3) from urea (urease route): step 1/1.</text>
</comment>
<protein>
    <recommendedName>
        <fullName evidence="2">urease</fullName>
        <ecNumber evidence="2">3.5.1.5</ecNumber>
    </recommendedName>
</protein>
<dbReference type="PANTHER" id="PTHR33569">
    <property type="entry name" value="UREASE"/>
    <property type="match status" value="1"/>
</dbReference>
<dbReference type="CDD" id="cd00407">
    <property type="entry name" value="Urease_beta"/>
    <property type="match status" value="1"/>
</dbReference>
<dbReference type="Gene3D" id="3.30.280.10">
    <property type="entry name" value="Urease, gamma-like subunit"/>
    <property type="match status" value="1"/>
</dbReference>
<dbReference type="Pfam" id="PF00699">
    <property type="entry name" value="Urease_beta"/>
    <property type="match status" value="1"/>
</dbReference>
<dbReference type="NCBIfam" id="TIGR00193">
    <property type="entry name" value="urease_gam"/>
    <property type="match status" value="1"/>
</dbReference>
<evidence type="ECO:0000256" key="4">
    <source>
        <dbReference type="ARBA" id="ARBA00022801"/>
    </source>
</evidence>
<dbReference type="GO" id="GO:0035550">
    <property type="term" value="C:urease complex"/>
    <property type="evidence" value="ECO:0007669"/>
    <property type="project" value="InterPro"/>
</dbReference>
<dbReference type="Gene3D" id="2.10.150.10">
    <property type="entry name" value="Urease, beta subunit"/>
    <property type="match status" value="1"/>
</dbReference>
<evidence type="ECO:0000256" key="2">
    <source>
        <dbReference type="ARBA" id="ARBA00012934"/>
    </source>
</evidence>
<dbReference type="Gene3D" id="2.30.40.10">
    <property type="entry name" value="Urease, subunit C, domain 1"/>
    <property type="match status" value="1"/>
</dbReference>
<accession>A0AAV4SDU5</accession>
<evidence type="ECO:0000256" key="1">
    <source>
        <dbReference type="ARBA" id="ARBA00004897"/>
    </source>
</evidence>
<dbReference type="SUPFAM" id="SSF54111">
    <property type="entry name" value="Urease, gamma-subunit"/>
    <property type="match status" value="1"/>
</dbReference>
<dbReference type="NCBIfam" id="TIGR00192">
    <property type="entry name" value="urease_beta"/>
    <property type="match status" value="1"/>
</dbReference>
<dbReference type="AlphaFoldDB" id="A0AAV4SDU5"/>
<sequence>MNKCSTNTAESNPHSVFLCTPRASEDRTAYFNRSIKILQSASLFTPNQQLILGYDKLACIPELSVEQLDVFLILQASDLSNSLTMKLTPREQESLLIHQAGYLAQKRLARGCKLNHPEAVALIACQIQEFARNGDTVVQLMNKGKCLLGRKQVMQGVGDMIHDVQVEATFPDGTKLVTVSHPICRENGDLTLALYGSFLPVPDISLFQGGDIKEEFSKLKLSIPGCVIPQKGAGDIPINEGRKRVTLRISSVCDRPIQIGSHYHFIEANKNLVFDRAKSYGMRLDIPAGNAIRFEPGEVKTVTLVEIGGGKIITGGNNLCNGRVNKNSLSEIMQRITNFGFGNEIQQKVLVPTESYKIPRFLYALNYGPTTGDKIRLGDTTLIVEIEKDFAVYGDECKFGGGKVLREGMGQASYRVSSEVLDTVITNCVIIDAVQGILKADVGIKAYGQAVSRP</sequence>
<dbReference type="Pfam" id="PF00547">
    <property type="entry name" value="Urease_gamma"/>
    <property type="match status" value="1"/>
</dbReference>
<gene>
    <name evidence="6" type="primary">Os12g0234800</name>
    <name evidence="6" type="ORF">CEXT_79371</name>
</gene>
<dbReference type="InterPro" id="IPR036463">
    <property type="entry name" value="Urease_gamma_sf"/>
</dbReference>
<proteinExistence type="predicted"/>
<dbReference type="InterPro" id="IPR011059">
    <property type="entry name" value="Metal-dep_hydrolase_composite"/>
</dbReference>
<dbReference type="InterPro" id="IPR036461">
    <property type="entry name" value="Urease_betasu_sf"/>
</dbReference>
<dbReference type="EC" id="3.5.1.5" evidence="2"/>
<dbReference type="InterPro" id="IPR011612">
    <property type="entry name" value="Urease_alpha_N_dom"/>
</dbReference>
<dbReference type="GO" id="GO:0016151">
    <property type="term" value="F:nickel cation binding"/>
    <property type="evidence" value="ECO:0007669"/>
    <property type="project" value="InterPro"/>
</dbReference>
<reference evidence="6 7" key="1">
    <citation type="submission" date="2021-06" db="EMBL/GenBank/DDBJ databases">
        <title>Caerostris extrusa draft genome.</title>
        <authorList>
            <person name="Kono N."/>
            <person name="Arakawa K."/>
        </authorList>
    </citation>
    <scope>NUCLEOTIDE SEQUENCE [LARGE SCALE GENOMIC DNA]</scope>
</reference>